<evidence type="ECO:0000259" key="1">
    <source>
        <dbReference type="PROSITE" id="PS51186"/>
    </source>
</evidence>
<keyword evidence="3" id="KW-1185">Reference proteome</keyword>
<sequence>MKIRNAVTTDLDRIMDIYAYARKFMTEHGNPTQWGPTQWPPRDLIVEDIKREKSFVCLNDKDEVIGVFFYNFGKDIDPTYGDITEGGWIEDSPYAVVHRLAVDGSERGIGTFCLNWAFEKSGHVRIDTHGDNKVMQNLLTKLGFKHTGTVYVESDNMPRIAFEKIA</sequence>
<dbReference type="InterPro" id="IPR016181">
    <property type="entry name" value="Acyl_CoA_acyltransferase"/>
</dbReference>
<dbReference type="InterPro" id="IPR000182">
    <property type="entry name" value="GNAT_dom"/>
</dbReference>
<dbReference type="EMBL" id="FNHZ01000001">
    <property type="protein sequence ID" value="SDM45589.1"/>
    <property type="molecule type" value="Genomic_DNA"/>
</dbReference>
<organism evidence="2 3">
    <name type="scientific">Lachnospira pectinoschiza</name>
    <dbReference type="NCBI Taxonomy" id="28052"/>
    <lineage>
        <taxon>Bacteria</taxon>
        <taxon>Bacillati</taxon>
        <taxon>Bacillota</taxon>
        <taxon>Clostridia</taxon>
        <taxon>Lachnospirales</taxon>
        <taxon>Lachnospiraceae</taxon>
        <taxon>Lachnospira</taxon>
    </lineage>
</organism>
<keyword evidence="2" id="KW-0808">Transferase</keyword>
<dbReference type="SUPFAM" id="SSF55729">
    <property type="entry name" value="Acyl-CoA N-acyltransferases (Nat)"/>
    <property type="match status" value="1"/>
</dbReference>
<accession>A0A1G9TCX0</accession>
<proteinExistence type="predicted"/>
<dbReference type="Proteomes" id="UP000187651">
    <property type="component" value="Unassembled WGS sequence"/>
</dbReference>
<protein>
    <submittedName>
        <fullName evidence="2">Protein N-acetyltransferase, RimJ/RimL family</fullName>
    </submittedName>
</protein>
<dbReference type="RefSeq" id="WP_074520602.1">
    <property type="nucleotide sequence ID" value="NZ_FNHZ01000001.1"/>
</dbReference>
<dbReference type="GO" id="GO:0016747">
    <property type="term" value="F:acyltransferase activity, transferring groups other than amino-acyl groups"/>
    <property type="evidence" value="ECO:0007669"/>
    <property type="project" value="InterPro"/>
</dbReference>
<evidence type="ECO:0000313" key="3">
    <source>
        <dbReference type="Proteomes" id="UP000187651"/>
    </source>
</evidence>
<gene>
    <name evidence="2" type="ORF">SAMN05216544_0308</name>
</gene>
<name>A0A1G9TCX0_9FIRM</name>
<feature type="domain" description="N-acetyltransferase" evidence="1">
    <location>
        <begin position="1"/>
        <end position="166"/>
    </location>
</feature>
<dbReference type="OrthoDB" id="9796381at2"/>
<dbReference type="Gene3D" id="3.40.630.30">
    <property type="match status" value="1"/>
</dbReference>
<dbReference type="PROSITE" id="PS51186">
    <property type="entry name" value="GNAT"/>
    <property type="match status" value="1"/>
</dbReference>
<reference evidence="3" key="1">
    <citation type="submission" date="2016-10" db="EMBL/GenBank/DDBJ databases">
        <authorList>
            <person name="Varghese N."/>
            <person name="Submissions S."/>
        </authorList>
    </citation>
    <scope>NUCLEOTIDE SEQUENCE [LARGE SCALE GENOMIC DNA]</scope>
    <source>
        <strain evidence="3">M83</strain>
    </source>
</reference>
<evidence type="ECO:0000313" key="2">
    <source>
        <dbReference type="EMBL" id="SDM45589.1"/>
    </source>
</evidence>
<dbReference type="AlphaFoldDB" id="A0A1G9TCX0"/>
<dbReference type="Pfam" id="PF00583">
    <property type="entry name" value="Acetyltransf_1"/>
    <property type="match status" value="1"/>
</dbReference>